<comment type="caution">
    <text evidence="2">The sequence shown here is derived from an EMBL/GenBank/DDBJ whole genome shotgun (WGS) entry which is preliminary data.</text>
</comment>
<protein>
    <submittedName>
        <fullName evidence="2">Uncharacterized protein</fullName>
    </submittedName>
</protein>
<organism evidence="2 3">
    <name type="scientific">Pseudomonas fluorescens</name>
    <dbReference type="NCBI Taxonomy" id="294"/>
    <lineage>
        <taxon>Bacteria</taxon>
        <taxon>Pseudomonadati</taxon>
        <taxon>Pseudomonadota</taxon>
        <taxon>Gammaproteobacteria</taxon>
        <taxon>Pseudomonadales</taxon>
        <taxon>Pseudomonadaceae</taxon>
        <taxon>Pseudomonas</taxon>
    </lineage>
</organism>
<dbReference type="RefSeq" id="WP_214916553.1">
    <property type="nucleotide sequence ID" value="NZ_JAGGNX010000002.1"/>
</dbReference>
<evidence type="ECO:0000313" key="2">
    <source>
        <dbReference type="EMBL" id="MBT2330270.1"/>
    </source>
</evidence>
<feature type="signal peptide" evidence="1">
    <location>
        <begin position="1"/>
        <end position="23"/>
    </location>
</feature>
<dbReference type="Proteomes" id="UP000692896">
    <property type="component" value="Unassembled WGS sequence"/>
</dbReference>
<keyword evidence="1" id="KW-0732">Signal</keyword>
<name>A0A944DP02_PSEFL</name>
<evidence type="ECO:0000256" key="1">
    <source>
        <dbReference type="SAM" id="SignalP"/>
    </source>
</evidence>
<evidence type="ECO:0000313" key="3">
    <source>
        <dbReference type="Proteomes" id="UP000692896"/>
    </source>
</evidence>
<sequence>MNILKSFTLALLFGPAMVASSLANTGVTVEITNNTSRTLNMVNMVTDPAPPADFSLSGYDVSPKSIRNIHFVNKRKYTYPSSDWQPSLRKVKPIEILLSYQMDGSDFGCQVQTRFEAPIGFGVLEPRYRPDWNSRTAYTGNGEYTCRSEVSQKMLEPPFSYTVRLIVE</sequence>
<proteinExistence type="predicted"/>
<dbReference type="EMBL" id="JAGGOB010000033">
    <property type="protein sequence ID" value="MBT2330270.1"/>
    <property type="molecule type" value="Genomic_DNA"/>
</dbReference>
<feature type="chain" id="PRO_5037350736" evidence="1">
    <location>
        <begin position="24"/>
        <end position="168"/>
    </location>
</feature>
<accession>A0A944DP02</accession>
<reference evidence="2" key="1">
    <citation type="submission" date="2021-03" db="EMBL/GenBank/DDBJ databases">
        <title>Genomic analysis provides insights into the functional capacity of soil bacteria communities inhabiting an altitudinal gradient in the Atacama Desert.</title>
        <authorList>
            <person name="Gonzalez M."/>
            <person name="Maldonado J."/>
            <person name="Maza F."/>
            <person name="Hodar C."/>
            <person name="Cortes M."/>
            <person name="Palma R."/>
            <person name="Andreani C."/>
            <person name="Gaete A."/>
            <person name="Vasquez-Dean J."/>
            <person name="Acuna V."/>
            <person name="Aguado M."/>
            <person name="Mandakovic D."/>
            <person name="Latorre M."/>
            <person name="Orellana A."/>
            <person name="Gutierrez R."/>
            <person name="Montecino M."/>
            <person name="Allende M."/>
            <person name="Maass A."/>
            <person name="Cambiazo V."/>
        </authorList>
    </citation>
    <scope>NUCLEOTIDE SEQUENCE</scope>
    <source>
        <strain evidence="2">ISL-25</strain>
    </source>
</reference>
<gene>
    <name evidence="2" type="ORF">J7E47_16255</name>
</gene>
<dbReference type="AlphaFoldDB" id="A0A944DP02"/>